<feature type="domain" description="Acyl-CoA oxidase C-terminal" evidence="14">
    <location>
        <begin position="484"/>
        <end position="644"/>
    </location>
</feature>
<keyword evidence="8" id="KW-0560">Oxidoreductase</keyword>
<dbReference type="AlphaFoldDB" id="A0AAN7ZNU9"/>
<dbReference type="InterPro" id="IPR036250">
    <property type="entry name" value="AcylCo_DH-like_C"/>
</dbReference>
<evidence type="ECO:0000256" key="10">
    <source>
        <dbReference type="ARBA" id="ARBA00023140"/>
    </source>
</evidence>
<dbReference type="GO" id="GO:0071949">
    <property type="term" value="F:FAD binding"/>
    <property type="evidence" value="ECO:0007669"/>
    <property type="project" value="InterPro"/>
</dbReference>
<comment type="similarity">
    <text evidence="4 11">Belongs to the acyl-CoA oxidase family.</text>
</comment>
<evidence type="ECO:0000256" key="11">
    <source>
        <dbReference type="PIRNR" id="PIRNR000168"/>
    </source>
</evidence>
<dbReference type="Proteomes" id="UP001329430">
    <property type="component" value="Chromosome 4"/>
</dbReference>
<reference evidence="17 18" key="1">
    <citation type="journal article" date="2024" name="Insects">
        <title>An Improved Chromosome-Level Genome Assembly of the Firefly Pyrocoelia pectoralis.</title>
        <authorList>
            <person name="Fu X."/>
            <person name="Meyer-Rochow V.B."/>
            <person name="Ballantyne L."/>
            <person name="Zhu X."/>
        </authorList>
    </citation>
    <scope>NUCLEOTIDE SEQUENCE [LARGE SCALE GENOMIC DNA]</scope>
    <source>
        <strain evidence="17">XCY_ONT2</strain>
    </source>
</reference>
<comment type="pathway">
    <text evidence="3">Lipid metabolism.</text>
</comment>
<dbReference type="InterPro" id="IPR046373">
    <property type="entry name" value="Acyl-CoA_Oxase/DH_mid-dom_sf"/>
</dbReference>
<proteinExistence type="inferred from homology"/>
<evidence type="ECO:0000256" key="9">
    <source>
        <dbReference type="ARBA" id="ARBA00023098"/>
    </source>
</evidence>
<feature type="domain" description="Acyl-CoA oxidase C-alpha1" evidence="16">
    <location>
        <begin position="287"/>
        <end position="440"/>
    </location>
</feature>
<evidence type="ECO:0000259" key="15">
    <source>
        <dbReference type="Pfam" id="PF02770"/>
    </source>
</evidence>
<sequence>MAACTVPEFSKSPLDNYRRNASFEWEKLKNILYSTEEVQFQNQFYDEIRKHPTLSTTLSLPENEKRISTKEVFDINDIRRNLSNRTLPKISLINSVNPSVSIKHGLNFNLFTQTMSGLGTERHQRYKEMNSSAKIIGTFALTEIAHGSNTKRMETTAFYDKNAKEFILNTPNFFAAKCWISNGKVATHIVLYAQLITTDNINHGLHAFVVEIRNPLTLLPYPGIIITDLGEKNGLESLDNGLIMFNNYRIPKDNLLNRLADVSDDGTYIPHVTDPTIRLGILLSSISSGRVRMLGFATVFIRDAVAIAVRYAATTKNKVLNRGDELPSLESPSHQIRLIPCIAITYIGHIMHNDMQSIQNRLINSMDSQSGAEFHALTSAAKPAFTLLMRDGLRKCWEVCTGNGYLKVSGLEGIIRSSDPICTYEGDNHVLIQQTTNWLMKLWPRMLEGKTIINFPLESVNFMSSAREILTQSFAGRCVADFIDPQNILKCYQWLTCYLLKVTYEKQTSLQRGGTNTFSTRNNSQVYFSKSLATVYILHFFIQRTYKIISDVPDGASKEALLKLLSLFGVWNLQKYTQYFYQGNYASGPEFVQFLEDAILKLCKNLKDDAISLMDAIVPADFLIHSVLGRSDGNVYERLESVTTHTHGTFAKVAWRDEINEWRRYPSKL</sequence>
<dbReference type="InterPro" id="IPR002655">
    <property type="entry name" value="Acyl-CoA_oxidase_C"/>
</dbReference>
<dbReference type="InterPro" id="IPR012258">
    <property type="entry name" value="Acyl-CoA_oxidase"/>
</dbReference>
<keyword evidence="18" id="KW-1185">Reference proteome</keyword>
<dbReference type="SUPFAM" id="SSF47203">
    <property type="entry name" value="Acyl-CoA dehydrogenase C-terminal domain-like"/>
    <property type="match status" value="2"/>
</dbReference>
<dbReference type="InterPro" id="IPR009100">
    <property type="entry name" value="AcylCoA_DH/oxidase_NM_dom_sf"/>
</dbReference>
<comment type="subcellular location">
    <subcellularLocation>
        <location evidence="2">Peroxisome</location>
    </subcellularLocation>
</comment>
<evidence type="ECO:0000256" key="7">
    <source>
        <dbReference type="ARBA" id="ARBA00022832"/>
    </source>
</evidence>
<evidence type="ECO:0000259" key="16">
    <source>
        <dbReference type="Pfam" id="PF22924"/>
    </source>
</evidence>
<keyword evidence="7" id="KW-0276">Fatty acid metabolism</keyword>
<dbReference type="Gene3D" id="1.20.140.10">
    <property type="entry name" value="Butyryl-CoA Dehydrogenase, subunit A, domain 3"/>
    <property type="match status" value="2"/>
</dbReference>
<dbReference type="Pfam" id="PF02770">
    <property type="entry name" value="Acyl-CoA_dh_M"/>
    <property type="match status" value="1"/>
</dbReference>
<comment type="cofactor">
    <cofactor evidence="1">
        <name>FAD</name>
        <dbReference type="ChEBI" id="CHEBI:57692"/>
    </cofactor>
</comment>
<evidence type="ECO:0000256" key="12">
    <source>
        <dbReference type="PIRSR" id="PIRSR000168-1"/>
    </source>
</evidence>
<keyword evidence="9" id="KW-0443">Lipid metabolism</keyword>
<dbReference type="FunFam" id="1.20.140.10:FF:000007">
    <property type="entry name" value="Acyl-coenzyme A oxidase"/>
    <property type="match status" value="1"/>
</dbReference>
<dbReference type="GO" id="GO:0055088">
    <property type="term" value="P:lipid homeostasis"/>
    <property type="evidence" value="ECO:0007669"/>
    <property type="project" value="TreeGrafter"/>
</dbReference>
<evidence type="ECO:0000256" key="1">
    <source>
        <dbReference type="ARBA" id="ARBA00001974"/>
    </source>
</evidence>
<protein>
    <recommendedName>
        <fullName evidence="11">Acyl-coenzyme A oxidase</fullName>
    </recommendedName>
</protein>
<feature type="binding site" evidence="13">
    <location>
        <position position="142"/>
    </location>
    <ligand>
        <name>FAD</name>
        <dbReference type="ChEBI" id="CHEBI:57692"/>
    </ligand>
</feature>
<dbReference type="SUPFAM" id="SSF56645">
    <property type="entry name" value="Acyl-CoA dehydrogenase NM domain-like"/>
    <property type="match status" value="1"/>
</dbReference>
<dbReference type="EMBL" id="JAVRBK010000004">
    <property type="protein sequence ID" value="KAK5645188.1"/>
    <property type="molecule type" value="Genomic_DNA"/>
</dbReference>
<gene>
    <name evidence="17" type="ORF">RI129_006488</name>
</gene>
<dbReference type="PANTHER" id="PTHR10909:SF390">
    <property type="entry name" value="PEROXISOMAL ACYL-COENZYME A OXIDASE 3"/>
    <property type="match status" value="1"/>
</dbReference>
<keyword evidence="6 11" id="KW-0274">FAD</keyword>
<evidence type="ECO:0000256" key="8">
    <source>
        <dbReference type="ARBA" id="ARBA00023002"/>
    </source>
</evidence>
<dbReference type="GO" id="GO:0005504">
    <property type="term" value="F:fatty acid binding"/>
    <property type="evidence" value="ECO:0007669"/>
    <property type="project" value="TreeGrafter"/>
</dbReference>
<evidence type="ECO:0000313" key="17">
    <source>
        <dbReference type="EMBL" id="KAK5645188.1"/>
    </source>
</evidence>
<evidence type="ECO:0000313" key="18">
    <source>
        <dbReference type="Proteomes" id="UP001329430"/>
    </source>
</evidence>
<dbReference type="GO" id="GO:0016402">
    <property type="term" value="F:pristanoyl-CoA oxidase activity"/>
    <property type="evidence" value="ECO:0007669"/>
    <property type="project" value="TreeGrafter"/>
</dbReference>
<accession>A0AAN7ZNU9</accession>
<keyword evidence="10" id="KW-0576">Peroxisome</keyword>
<feature type="domain" description="Acyl-CoA oxidase/dehydrogenase middle" evidence="15">
    <location>
        <begin position="138"/>
        <end position="247"/>
    </location>
</feature>
<evidence type="ECO:0000256" key="3">
    <source>
        <dbReference type="ARBA" id="ARBA00005189"/>
    </source>
</evidence>
<keyword evidence="5 11" id="KW-0285">Flavoprotein</keyword>
<comment type="caution">
    <text evidence="17">The sequence shown here is derived from an EMBL/GenBank/DDBJ whole genome shotgun (WGS) entry which is preliminary data.</text>
</comment>
<dbReference type="PANTHER" id="PTHR10909">
    <property type="entry name" value="ELECTRON TRANSPORT OXIDOREDUCTASE"/>
    <property type="match status" value="1"/>
</dbReference>
<dbReference type="Pfam" id="PF01756">
    <property type="entry name" value="ACOX"/>
    <property type="match status" value="1"/>
</dbReference>
<dbReference type="InterPro" id="IPR055060">
    <property type="entry name" value="ACOX_C_alpha1"/>
</dbReference>
<evidence type="ECO:0000256" key="13">
    <source>
        <dbReference type="PIRSR" id="PIRSR000168-2"/>
    </source>
</evidence>
<name>A0AAN7ZNU9_9COLE</name>
<evidence type="ECO:0000256" key="4">
    <source>
        <dbReference type="ARBA" id="ARBA00006288"/>
    </source>
</evidence>
<dbReference type="GO" id="GO:0005777">
    <property type="term" value="C:peroxisome"/>
    <property type="evidence" value="ECO:0007669"/>
    <property type="project" value="UniProtKB-SubCell"/>
</dbReference>
<evidence type="ECO:0000256" key="2">
    <source>
        <dbReference type="ARBA" id="ARBA00004275"/>
    </source>
</evidence>
<dbReference type="Pfam" id="PF22924">
    <property type="entry name" value="ACOX_C_alpha1"/>
    <property type="match status" value="1"/>
</dbReference>
<evidence type="ECO:0000256" key="6">
    <source>
        <dbReference type="ARBA" id="ARBA00022827"/>
    </source>
</evidence>
<dbReference type="InterPro" id="IPR006091">
    <property type="entry name" value="Acyl-CoA_Oxase/DH_mid-dom"/>
</dbReference>
<feature type="active site" description="Proton acceptor" evidence="12">
    <location>
        <position position="425"/>
    </location>
</feature>
<dbReference type="PIRSF" id="PIRSF000168">
    <property type="entry name" value="Acyl-CoA_oxidase"/>
    <property type="match status" value="1"/>
</dbReference>
<dbReference type="Gene3D" id="2.40.110.10">
    <property type="entry name" value="Butyryl-CoA Dehydrogenase, subunit A, domain 2"/>
    <property type="match status" value="1"/>
</dbReference>
<dbReference type="GO" id="GO:0033540">
    <property type="term" value="P:fatty acid beta-oxidation using acyl-CoA oxidase"/>
    <property type="evidence" value="ECO:0007669"/>
    <property type="project" value="TreeGrafter"/>
</dbReference>
<dbReference type="FunFam" id="2.40.110.10:FF:000005">
    <property type="entry name" value="Acyl-coenzyme A oxidase"/>
    <property type="match status" value="1"/>
</dbReference>
<evidence type="ECO:0000259" key="14">
    <source>
        <dbReference type="Pfam" id="PF01756"/>
    </source>
</evidence>
<evidence type="ECO:0000256" key="5">
    <source>
        <dbReference type="ARBA" id="ARBA00022630"/>
    </source>
</evidence>
<dbReference type="FunFam" id="1.20.140.10:FF:000010">
    <property type="entry name" value="Acyl-coenzyme A oxidase"/>
    <property type="match status" value="1"/>
</dbReference>
<organism evidence="17 18">
    <name type="scientific">Pyrocoelia pectoralis</name>
    <dbReference type="NCBI Taxonomy" id="417401"/>
    <lineage>
        <taxon>Eukaryota</taxon>
        <taxon>Metazoa</taxon>
        <taxon>Ecdysozoa</taxon>
        <taxon>Arthropoda</taxon>
        <taxon>Hexapoda</taxon>
        <taxon>Insecta</taxon>
        <taxon>Pterygota</taxon>
        <taxon>Neoptera</taxon>
        <taxon>Endopterygota</taxon>
        <taxon>Coleoptera</taxon>
        <taxon>Polyphaga</taxon>
        <taxon>Elateriformia</taxon>
        <taxon>Elateroidea</taxon>
        <taxon>Lampyridae</taxon>
        <taxon>Lampyrinae</taxon>
        <taxon>Pyrocoelia</taxon>
    </lineage>
</organism>